<dbReference type="EMBL" id="LMWU01000055">
    <property type="protein sequence ID" value="KUN58821.1"/>
    <property type="molecule type" value="Genomic_DNA"/>
</dbReference>
<protein>
    <submittedName>
        <fullName evidence="1">Uncharacterized protein</fullName>
    </submittedName>
</protein>
<reference evidence="1 2" key="1">
    <citation type="submission" date="2015-10" db="EMBL/GenBank/DDBJ databases">
        <title>Draft genome sequence of Streptomyces canus DSM 40017, type strain for the species Streptomyces canus.</title>
        <authorList>
            <person name="Ruckert C."/>
            <person name="Winkler A."/>
            <person name="Kalinowski J."/>
            <person name="Kampfer P."/>
            <person name="Glaeser S."/>
        </authorList>
    </citation>
    <scope>NUCLEOTIDE SEQUENCE [LARGE SCALE GENOMIC DNA]</scope>
    <source>
        <strain evidence="1 2">DSM 40017</strain>
    </source>
</reference>
<comment type="caution">
    <text evidence="1">The sequence shown here is derived from an EMBL/GenBank/DDBJ whole genome shotgun (WGS) entry which is preliminary data.</text>
</comment>
<evidence type="ECO:0000313" key="1">
    <source>
        <dbReference type="EMBL" id="KUN58821.1"/>
    </source>
</evidence>
<dbReference type="STRING" id="58343.AQJ46_41845"/>
<accession>A0A101RNI0</accession>
<dbReference type="AlphaFoldDB" id="A0A101RNI0"/>
<evidence type="ECO:0000313" key="2">
    <source>
        <dbReference type="Proteomes" id="UP000053669"/>
    </source>
</evidence>
<proteinExistence type="predicted"/>
<dbReference type="Proteomes" id="UP000053669">
    <property type="component" value="Unassembled WGS sequence"/>
</dbReference>
<dbReference type="RefSeq" id="WP_059210583.1">
    <property type="nucleotide sequence ID" value="NZ_KQ948674.1"/>
</dbReference>
<gene>
    <name evidence="1" type="ORF">AQJ46_41845</name>
</gene>
<organism evidence="1 2">
    <name type="scientific">Streptomyces canus</name>
    <dbReference type="NCBI Taxonomy" id="58343"/>
    <lineage>
        <taxon>Bacteria</taxon>
        <taxon>Bacillati</taxon>
        <taxon>Actinomycetota</taxon>
        <taxon>Actinomycetes</taxon>
        <taxon>Kitasatosporales</taxon>
        <taxon>Streptomycetaceae</taxon>
        <taxon>Streptomyces</taxon>
        <taxon>Streptomyces aurantiacus group</taxon>
    </lineage>
</organism>
<name>A0A101RNI0_9ACTN</name>
<sequence>MPDYLAQTLSRLSGCTVTVADLGLSCGPQSGVERLGVVDMATAFSRSVVSTDLSSSEIDELESGIDALALAYPTRRPEELWDEAMEHRQRAHVLLHHRRHTLREGREIARCAGMLSVVLAWLSHDGGHQQAVEAWAVDATAHGQQADAPEVIAWAEDVLATDALYDNRPLDALTAATRGLAVAPRSGDASIRLIAQVARAQACLGNAEGFADAARRAEALCSNLTACWSGLFRVDRALIGSFNASSYLWLDRPREAQSAALDSISHYRSLEAPAVAPTRLAVAELDLALAQTALGEPDEAVRAGLSALGGERLVHAIVGRAEYLGRELRRRHPARTSVTEFLELVHGLRNALESTPGR</sequence>